<name>A0A6B5FQQ2_STAAU</name>
<sequence length="68" mass="7879">MSSPKIKPCPFCGGLADIRYSFDTLLIECTNKNCKLQPSTWSHVHTNNAEKLIKIWNKRKDLEEQEND</sequence>
<proteinExistence type="predicted"/>
<dbReference type="RefSeq" id="WP_000097971.1">
    <property type="nucleotide sequence ID" value="NZ_AP017377.1"/>
</dbReference>
<reference evidence="1" key="1">
    <citation type="submission" date="2019-11" db="EMBL/GenBank/DDBJ databases">
        <title>Whole genome sequence profiling of antibiotic resistant Staphylococcus aureus isolates from livestock and farm attendants in Ghana.</title>
        <authorList>
            <person name="Egyir B."/>
            <person name="Hadjirin N.F."/>
            <person name="Gupta S."/>
            <person name="Owusu F."/>
            <person name="Agbodzi B."/>
            <person name="Adogla-Bessa T."/>
            <person name="Addo K."/>
            <person name="Stegger M."/>
            <person name="Larsen A.R."/>
            <person name="Holmes M.A."/>
        </authorList>
    </citation>
    <scope>NUCLEOTIDE SEQUENCE</scope>
    <source>
        <strain evidence="1">GHA/LAMRSA/2016/19</strain>
    </source>
</reference>
<accession>A0A6B5FQQ2</accession>
<dbReference type="EMBL" id="WJTQ01000003">
    <property type="protein sequence ID" value="MRM25296.1"/>
    <property type="molecule type" value="Genomic_DNA"/>
</dbReference>
<dbReference type="Pfam" id="PF14354">
    <property type="entry name" value="Lar_restr_allev"/>
    <property type="match status" value="1"/>
</dbReference>
<organism evidence="1">
    <name type="scientific">Staphylococcus aureus</name>
    <dbReference type="NCBI Taxonomy" id="1280"/>
    <lineage>
        <taxon>Bacteria</taxon>
        <taxon>Bacillati</taxon>
        <taxon>Bacillota</taxon>
        <taxon>Bacilli</taxon>
        <taxon>Bacillales</taxon>
        <taxon>Staphylococcaceae</taxon>
        <taxon>Staphylococcus</taxon>
    </lineage>
</organism>
<evidence type="ECO:0000313" key="1">
    <source>
        <dbReference type="EMBL" id="MRM25296.1"/>
    </source>
</evidence>
<dbReference type="AlphaFoldDB" id="A0A6B5FQQ2"/>
<protein>
    <submittedName>
        <fullName evidence="1">Uncharacterized protein</fullName>
    </submittedName>
</protein>
<comment type="caution">
    <text evidence="1">The sequence shown here is derived from an EMBL/GenBank/DDBJ whole genome shotgun (WGS) entry which is preliminary data.</text>
</comment>
<gene>
    <name evidence="1" type="ORF">GJH15_04470</name>
</gene>